<name>A0A1I9G2D0_BRUMA</name>
<reference evidence="1" key="1">
    <citation type="journal article" date="2007" name="Science">
        <title>Draft genome of the filarial nematode parasite Brugia malayi.</title>
        <authorList>
            <person name="Ghedin E."/>
            <person name="Wang S."/>
            <person name="Spiro D."/>
            <person name="Caler E."/>
            <person name="Zhao Q."/>
            <person name="Crabtree J."/>
            <person name="Allen J.E."/>
            <person name="Delcher A.L."/>
            <person name="Guiliano D.B."/>
            <person name="Miranda-Saavedra D."/>
            <person name="Angiuoli S.V."/>
            <person name="Creasy T."/>
            <person name="Amedeo P."/>
            <person name="Haas B."/>
            <person name="El-Sayed N.M."/>
            <person name="Wortman J.R."/>
            <person name="Feldblyum T."/>
            <person name="Tallon L."/>
            <person name="Schatz M."/>
            <person name="Shumway M."/>
            <person name="Koo H."/>
            <person name="Salzberg S.L."/>
            <person name="Schobel S."/>
            <person name="Pertea M."/>
            <person name="Pop M."/>
            <person name="White O."/>
            <person name="Barton G.J."/>
            <person name="Carlow C.K."/>
            <person name="Crawford M.J."/>
            <person name="Daub J."/>
            <person name="Dimmic M.W."/>
            <person name="Estes C.F."/>
            <person name="Foster J.M."/>
            <person name="Ganatra M."/>
            <person name="Gregory W.F."/>
            <person name="Johnson N.M."/>
            <person name="Jin J."/>
            <person name="Komuniecki R."/>
            <person name="Korf I."/>
            <person name="Kumar S."/>
            <person name="Laney S."/>
            <person name="Li B.W."/>
            <person name="Li W."/>
            <person name="Lindblom T.H."/>
            <person name="Lustigman S."/>
            <person name="Ma D."/>
            <person name="Maina C.V."/>
            <person name="Martin D.M."/>
            <person name="McCarter J.P."/>
            <person name="McReynolds L."/>
            <person name="Mitreva M."/>
            <person name="Nutman T.B."/>
            <person name="Parkinson J."/>
            <person name="Peregrin-Alvarez J.M."/>
            <person name="Poole C."/>
            <person name="Ren Q."/>
            <person name="Saunders L."/>
            <person name="Sluder A.E."/>
            <person name="Smith K."/>
            <person name="Stanke M."/>
            <person name="Unnasch T.R."/>
            <person name="Ware J."/>
            <person name="Wei A.D."/>
            <person name="Weil G."/>
            <person name="Williams D.J."/>
            <person name="Zhang Y."/>
            <person name="Williams S.A."/>
            <person name="Fraser-Liggett C."/>
            <person name="Slatko B."/>
            <person name="Blaxter M.L."/>
            <person name="Scott A.L."/>
        </authorList>
    </citation>
    <scope>NUCLEOTIDE SEQUENCE</scope>
    <source>
        <strain evidence="1">FR3</strain>
    </source>
</reference>
<evidence type="ECO:0000313" key="1">
    <source>
        <dbReference type="EMBL" id="CDP95998.1"/>
    </source>
</evidence>
<protein>
    <submittedName>
        <fullName evidence="1">Bm14202</fullName>
    </submittedName>
</protein>
<dbReference type="AlphaFoldDB" id="A0A1I9G2D0"/>
<reference evidence="1" key="2">
    <citation type="submission" date="2012-12" db="EMBL/GenBank/DDBJ databases">
        <authorList>
            <consortium name="WormBase Consortium"/>
            <person name="Ghedin E."/>
            <person name="Paulini M."/>
        </authorList>
    </citation>
    <scope>NUCLEOTIDE SEQUENCE</scope>
    <source>
        <strain evidence="1">FR3</strain>
    </source>
</reference>
<organism evidence="1">
    <name type="scientific">Brugia malayi</name>
    <name type="common">Filarial nematode worm</name>
    <dbReference type="NCBI Taxonomy" id="6279"/>
    <lineage>
        <taxon>Eukaryota</taxon>
        <taxon>Metazoa</taxon>
        <taxon>Ecdysozoa</taxon>
        <taxon>Nematoda</taxon>
        <taxon>Chromadorea</taxon>
        <taxon>Rhabditida</taxon>
        <taxon>Spirurina</taxon>
        <taxon>Spiruromorpha</taxon>
        <taxon>Filarioidea</taxon>
        <taxon>Onchocercidae</taxon>
        <taxon>Brugia</taxon>
    </lineage>
</organism>
<sequence>MSVTIGTLSYLSILPFCKIISDLRQPEIDLIKEVI</sequence>
<gene>
    <name evidence="1" type="primary">Bm14202</name>
    <name evidence="1" type="ORF">BM_Bm14202</name>
</gene>
<accession>A0A1I9G2D0</accession>
<proteinExistence type="predicted"/>
<dbReference type="EMBL" id="LN856957">
    <property type="protein sequence ID" value="CDP95998.1"/>
    <property type="molecule type" value="Genomic_DNA"/>
</dbReference>